<dbReference type="InterPro" id="IPR013187">
    <property type="entry name" value="F-box-assoc_dom_typ3"/>
</dbReference>
<dbReference type="Proteomes" id="UP001408789">
    <property type="component" value="Unassembled WGS sequence"/>
</dbReference>
<gene>
    <name evidence="2" type="ORF">SSX86_008455</name>
</gene>
<reference evidence="2 3" key="1">
    <citation type="submission" date="2024-04" db="EMBL/GenBank/DDBJ databases">
        <title>The reference genome of an endangered Asteraceae, Deinandra increscens subsp. villosa, native to the Central Coast of California.</title>
        <authorList>
            <person name="Guilliams M."/>
            <person name="Hasenstab-Lehman K."/>
            <person name="Meyer R."/>
            <person name="Mcevoy S."/>
        </authorList>
    </citation>
    <scope>NUCLEOTIDE SEQUENCE [LARGE SCALE GENOMIC DNA]</scope>
    <source>
        <tissue evidence="2">Leaf</tissue>
    </source>
</reference>
<proteinExistence type="predicted"/>
<keyword evidence="3" id="KW-1185">Reference proteome</keyword>
<dbReference type="InterPro" id="IPR011043">
    <property type="entry name" value="Gal_Oxase/kelch_b-propeller"/>
</dbReference>
<dbReference type="Pfam" id="PF00646">
    <property type="entry name" value="F-box"/>
    <property type="match status" value="1"/>
</dbReference>
<sequence length="395" mass="44883">METLKEEEEESTITVDRFPNEIIDDILSRLPVKSILRSRSVSKPWLSRISDPSFTKLHLARTNDALFLSAYDTLTRKRYFLSAAPDAGPVTHLITFEDCYDTDISTAEHSNGLVCFTCSQLFSFDNNIVHVFVVNPSTRQMFKLPHGPIPSNSGYMHICCAFGFDESSSQHKILLITKVLTSHTTEFMIYSLSNHSWRKIDVEPPADLSCGLESGVCVNSVVHVMLQDLSNDILAFDLKTEKLSRISFPQGVVSHELITVYSSNGEGFMKQNSPFIMKINGCLGVVCHERVVESDEIDIWILQDYDNRVWVRETVSFPESWNEFGIPFPAPVDVRMDEIIFSSHEVSGNVIGLHVYNMKTRRFKLLQFTLDDQFLCSETVSFNHIKCYVESIIPL</sequence>
<comment type="caution">
    <text evidence="2">The sequence shown here is derived from an EMBL/GenBank/DDBJ whole genome shotgun (WGS) entry which is preliminary data.</text>
</comment>
<dbReference type="AlphaFoldDB" id="A0AAP0DJ55"/>
<protein>
    <recommendedName>
        <fullName evidence="1">F-box domain-containing protein</fullName>
    </recommendedName>
</protein>
<evidence type="ECO:0000313" key="3">
    <source>
        <dbReference type="Proteomes" id="UP001408789"/>
    </source>
</evidence>
<dbReference type="Pfam" id="PF08268">
    <property type="entry name" value="FBA_3"/>
    <property type="match status" value="1"/>
</dbReference>
<organism evidence="2 3">
    <name type="scientific">Deinandra increscens subsp. villosa</name>
    <dbReference type="NCBI Taxonomy" id="3103831"/>
    <lineage>
        <taxon>Eukaryota</taxon>
        <taxon>Viridiplantae</taxon>
        <taxon>Streptophyta</taxon>
        <taxon>Embryophyta</taxon>
        <taxon>Tracheophyta</taxon>
        <taxon>Spermatophyta</taxon>
        <taxon>Magnoliopsida</taxon>
        <taxon>eudicotyledons</taxon>
        <taxon>Gunneridae</taxon>
        <taxon>Pentapetalae</taxon>
        <taxon>asterids</taxon>
        <taxon>campanulids</taxon>
        <taxon>Asterales</taxon>
        <taxon>Asteraceae</taxon>
        <taxon>Asteroideae</taxon>
        <taxon>Heliantheae alliance</taxon>
        <taxon>Madieae</taxon>
        <taxon>Madiinae</taxon>
        <taxon>Deinandra</taxon>
    </lineage>
</organism>
<name>A0AAP0DJ55_9ASTR</name>
<dbReference type="SUPFAM" id="SSF50965">
    <property type="entry name" value="Galactose oxidase, central domain"/>
    <property type="match status" value="1"/>
</dbReference>
<dbReference type="PANTHER" id="PTHR31111:SF125">
    <property type="entry name" value="F-BOX PROTEIN CPR30-LIKE"/>
    <property type="match status" value="1"/>
</dbReference>
<accession>A0AAP0DJ55</accession>
<dbReference type="SMART" id="SM00256">
    <property type="entry name" value="FBOX"/>
    <property type="match status" value="1"/>
</dbReference>
<evidence type="ECO:0000259" key="1">
    <source>
        <dbReference type="PROSITE" id="PS50181"/>
    </source>
</evidence>
<dbReference type="InterPro" id="IPR017451">
    <property type="entry name" value="F-box-assoc_interact_dom"/>
</dbReference>
<dbReference type="InterPro" id="IPR001810">
    <property type="entry name" value="F-box_dom"/>
</dbReference>
<dbReference type="InterPro" id="IPR036047">
    <property type="entry name" value="F-box-like_dom_sf"/>
</dbReference>
<dbReference type="EMBL" id="JBCNJP010000010">
    <property type="protein sequence ID" value="KAK9072023.1"/>
    <property type="molecule type" value="Genomic_DNA"/>
</dbReference>
<dbReference type="PROSITE" id="PS50181">
    <property type="entry name" value="FBOX"/>
    <property type="match status" value="1"/>
</dbReference>
<dbReference type="NCBIfam" id="TIGR01640">
    <property type="entry name" value="F_box_assoc_1"/>
    <property type="match status" value="1"/>
</dbReference>
<dbReference type="Gene3D" id="1.20.1280.50">
    <property type="match status" value="1"/>
</dbReference>
<dbReference type="PANTHER" id="PTHR31111">
    <property type="entry name" value="BNAA05G37150D PROTEIN-RELATED"/>
    <property type="match status" value="1"/>
</dbReference>
<dbReference type="CDD" id="cd22157">
    <property type="entry name" value="F-box_AtFBW1-like"/>
    <property type="match status" value="1"/>
</dbReference>
<evidence type="ECO:0000313" key="2">
    <source>
        <dbReference type="EMBL" id="KAK9072023.1"/>
    </source>
</evidence>
<feature type="domain" description="F-box" evidence="1">
    <location>
        <begin position="12"/>
        <end position="57"/>
    </location>
</feature>
<dbReference type="SUPFAM" id="SSF81383">
    <property type="entry name" value="F-box domain"/>
    <property type="match status" value="1"/>
</dbReference>